<gene>
    <name evidence="2" type="ORF">GIX10_02590</name>
</gene>
<evidence type="ECO:0000256" key="1">
    <source>
        <dbReference type="SAM" id="Phobius"/>
    </source>
</evidence>
<keyword evidence="1" id="KW-0812">Transmembrane</keyword>
<name>A0A6L6GCM9_9GAMM</name>
<feature type="transmembrane region" description="Helical" evidence="1">
    <location>
        <begin position="51"/>
        <end position="69"/>
    </location>
</feature>
<evidence type="ECO:0000313" key="3">
    <source>
        <dbReference type="Proteomes" id="UP000473854"/>
    </source>
</evidence>
<keyword evidence="1" id="KW-1133">Transmembrane helix</keyword>
<dbReference type="RefSeq" id="WP_171501196.1">
    <property type="nucleotide sequence ID" value="NZ_JAXHPJ010000011.1"/>
</dbReference>
<dbReference type="AlphaFoldDB" id="A0A6L6GCM9"/>
<dbReference type="EMBL" id="WLYL01000005">
    <property type="protein sequence ID" value="MTD10341.1"/>
    <property type="molecule type" value="Genomic_DNA"/>
</dbReference>
<accession>A0A6L6GCM9</accession>
<reference evidence="2 3" key="1">
    <citation type="submission" date="2019-11" db="EMBL/GenBank/DDBJ databases">
        <authorList>
            <person name="An D."/>
        </authorList>
    </citation>
    <scope>NUCLEOTIDE SEQUENCE [LARGE SCALE GENOMIC DNA]</scope>
    <source>
        <strain evidence="2 3">YIM 103518</strain>
    </source>
</reference>
<sequence length="154" mass="17395">MEELQTNGYLTCTKCNALNRIVEIGKQGIYTCGTCQNNLLVINKEKKGVKIAHFLIASIFIGVVGGLGIDQLQEGLKPLEINYSKLDTNWTNIQIEHFDRKCKAEYSMSKPNWSTEKIAKLCTCYVSYIVERTDYPRLGILSKTIATEGIRECH</sequence>
<keyword evidence="1" id="KW-0472">Membrane</keyword>
<proteinExistence type="predicted"/>
<evidence type="ECO:0000313" key="2">
    <source>
        <dbReference type="EMBL" id="MTD10341.1"/>
    </source>
</evidence>
<comment type="caution">
    <text evidence="2">The sequence shown here is derived from an EMBL/GenBank/DDBJ whole genome shotgun (WGS) entry which is preliminary data.</text>
</comment>
<organism evidence="2 3">
    <name type="scientific">Acinetobacter faecalis</name>
    <dbReference type="NCBI Taxonomy" id="2665161"/>
    <lineage>
        <taxon>Bacteria</taxon>
        <taxon>Pseudomonadati</taxon>
        <taxon>Pseudomonadota</taxon>
        <taxon>Gammaproteobacteria</taxon>
        <taxon>Moraxellales</taxon>
        <taxon>Moraxellaceae</taxon>
        <taxon>Acinetobacter</taxon>
    </lineage>
</organism>
<dbReference type="Proteomes" id="UP000473854">
    <property type="component" value="Unassembled WGS sequence"/>
</dbReference>
<protein>
    <submittedName>
        <fullName evidence="2">Uncharacterized protein</fullName>
    </submittedName>
</protein>